<protein>
    <recommendedName>
        <fullName evidence="3">Head decoration protein</fullName>
    </recommendedName>
</protein>
<dbReference type="Pfam" id="PF02924">
    <property type="entry name" value="HDPD"/>
    <property type="match status" value="1"/>
</dbReference>
<gene>
    <name evidence="1" type="ordered locus">Dvul_1064</name>
</gene>
<dbReference type="RefSeq" id="WP_011792027.1">
    <property type="nucleotide sequence ID" value="NC_008751.1"/>
</dbReference>
<dbReference type="EMBL" id="CP000527">
    <property type="protein sequence ID" value="ABM28084.1"/>
    <property type="molecule type" value="Genomic_DNA"/>
</dbReference>
<evidence type="ECO:0000313" key="1">
    <source>
        <dbReference type="EMBL" id="ABM28084.1"/>
    </source>
</evidence>
<dbReference type="InterPro" id="IPR004195">
    <property type="entry name" value="Head_decoration_D"/>
</dbReference>
<evidence type="ECO:0008006" key="3">
    <source>
        <dbReference type="Google" id="ProtNLM"/>
    </source>
</evidence>
<dbReference type="KEGG" id="dvl:Dvul_1064"/>
<dbReference type="Proteomes" id="UP000009173">
    <property type="component" value="Chromosome"/>
</dbReference>
<sequence length="122" mass="12608">MPDARKSYTIPAFVGGHPVVQEPITLVNATAAEVTLLAGTVLGRITASRKYAAHAPAATDGSESARRILVEDVTIPASGEAKTVAYSHGEFRAAGLTWASGITTTQKNTAIDSLADAGLFVK</sequence>
<dbReference type="AlphaFoldDB" id="A0A0H3A6H1"/>
<organism evidence="1 2">
    <name type="scientific">Nitratidesulfovibrio vulgaris (strain DP4)</name>
    <name type="common">Desulfovibrio vulgaris</name>
    <dbReference type="NCBI Taxonomy" id="391774"/>
    <lineage>
        <taxon>Bacteria</taxon>
        <taxon>Pseudomonadati</taxon>
        <taxon>Thermodesulfobacteriota</taxon>
        <taxon>Desulfovibrionia</taxon>
        <taxon>Desulfovibrionales</taxon>
        <taxon>Desulfovibrionaceae</taxon>
        <taxon>Nitratidesulfovibrio</taxon>
    </lineage>
</organism>
<dbReference type="Gene3D" id="2.40.300.10">
    <property type="entry name" value="Head decoration protein D"/>
    <property type="match status" value="1"/>
</dbReference>
<name>A0A0H3A6H1_NITV4</name>
<accession>A0A0H3A6H1</accession>
<proteinExistence type="predicted"/>
<dbReference type="HOGENOM" id="CLU_161243_0_0_7"/>
<evidence type="ECO:0000313" key="2">
    <source>
        <dbReference type="Proteomes" id="UP000009173"/>
    </source>
</evidence>
<reference evidence="2" key="1">
    <citation type="journal article" date="2009" name="Environ. Microbiol.">
        <title>Contribution of mobile genetic elements to Desulfovibrio vulgaris genome plasticity.</title>
        <authorList>
            <person name="Walker C.B."/>
            <person name="Stolyar S."/>
            <person name="Chivian D."/>
            <person name="Pinel N."/>
            <person name="Gabster J.A."/>
            <person name="Dehal P.S."/>
            <person name="He Z."/>
            <person name="Yang Z.K."/>
            <person name="Yen H.C."/>
            <person name="Zhou J."/>
            <person name="Wall J.D."/>
            <person name="Hazen T.C."/>
            <person name="Arkin A.P."/>
            <person name="Stahl D.A."/>
        </authorList>
    </citation>
    <scope>NUCLEOTIDE SEQUENCE [LARGE SCALE GENOMIC DNA]</scope>
    <source>
        <strain evidence="2">DP4</strain>
    </source>
</reference>